<sequence length="439" mass="49527">MKAKRIMALAAISSVILSMFLGGCGNDSGEKENVKQEENTEQNTEKEKEKESDDKVTEVTFWGLSQQENYEPIAEAFNEEHKNIRVKISNYDTDGIKDACKVAASSKTLPNMWFNWGGSLGGFYVDNGLTYNLNDYAEEHGWKEKFNDSALNLCTYDGKISGYPSSYNILGVFYRKDVFDKYGLEVPSTFEEFESVCETLKENGITPMYAGGLNGWHTMRYVELLIEHYAGSKQHDEMNLFNESYDNENVTKAFEKYKEWVDKGYFPDGFLTLDANDTLMPLANGECAMTIEGQWQDSNIVKNGLDMEQYGAFAFPAGETNRLSSFADMIQFNADNTEEELNACIEFIDYYFSHVLEYAENYSLPMPTKDSPMPEGQPNVEILIKQGEENGTFTITDQAFPTEVADVLFNCQDAIANGQMEPKEAGADIQAAIESYNNK</sequence>
<protein>
    <recommendedName>
        <fullName evidence="5">Raffinose/stachyose/melibiose transport system substrate-binding protein</fullName>
    </recommendedName>
</protein>
<dbReference type="Pfam" id="PF13416">
    <property type="entry name" value="SBP_bac_8"/>
    <property type="match status" value="1"/>
</dbReference>
<keyword evidence="2" id="KW-0732">Signal</keyword>
<dbReference type="InterPro" id="IPR050490">
    <property type="entry name" value="Bact_solute-bd_prot1"/>
</dbReference>
<dbReference type="InterPro" id="IPR006059">
    <property type="entry name" value="SBP"/>
</dbReference>
<accession>A0ABZ0UGW1</accession>
<dbReference type="PANTHER" id="PTHR43649">
    <property type="entry name" value="ARABINOSE-BINDING PROTEIN-RELATED"/>
    <property type="match status" value="1"/>
</dbReference>
<name>A0ABZ0UGW1_9FIRM</name>
<reference evidence="3" key="1">
    <citation type="submission" date="2023-10" db="EMBL/GenBank/DDBJ databases">
        <title>Genome sequence of Blautia coccoides DSM 935.</title>
        <authorList>
            <person name="Boeer T."/>
            <person name="Bengelsdorf F.R."/>
            <person name="Daniel R."/>
            <person name="Poehlein A."/>
        </authorList>
    </citation>
    <scope>NUCLEOTIDE SEQUENCE [LARGE SCALE GENOMIC DNA]</scope>
    <source>
        <strain evidence="3">DSM 935</strain>
    </source>
</reference>
<dbReference type="Gene3D" id="3.40.190.10">
    <property type="entry name" value="Periplasmic binding protein-like II"/>
    <property type="match status" value="2"/>
</dbReference>
<dbReference type="PROSITE" id="PS51257">
    <property type="entry name" value="PROKAR_LIPOPROTEIN"/>
    <property type="match status" value="1"/>
</dbReference>
<keyword evidence="4" id="KW-1185">Reference proteome</keyword>
<proteinExistence type="predicted"/>
<dbReference type="SUPFAM" id="SSF53850">
    <property type="entry name" value="Periplasmic binding protein-like II"/>
    <property type="match status" value="1"/>
</dbReference>
<gene>
    <name evidence="3" type="ORF">BLCOC_42390</name>
</gene>
<dbReference type="PANTHER" id="PTHR43649:SF14">
    <property type="entry name" value="BLR3389 PROTEIN"/>
    <property type="match status" value="1"/>
</dbReference>
<evidence type="ECO:0000256" key="1">
    <source>
        <dbReference type="SAM" id="MobiDB-lite"/>
    </source>
</evidence>
<organism evidence="3 4">
    <name type="scientific">Blautia producta</name>
    <dbReference type="NCBI Taxonomy" id="33035"/>
    <lineage>
        <taxon>Bacteria</taxon>
        <taxon>Bacillati</taxon>
        <taxon>Bacillota</taxon>
        <taxon>Clostridia</taxon>
        <taxon>Lachnospirales</taxon>
        <taxon>Lachnospiraceae</taxon>
        <taxon>Blautia</taxon>
    </lineage>
</organism>
<feature type="signal peptide" evidence="2">
    <location>
        <begin position="1"/>
        <end position="23"/>
    </location>
</feature>
<evidence type="ECO:0000313" key="4">
    <source>
        <dbReference type="Proteomes" id="UP001325248"/>
    </source>
</evidence>
<dbReference type="EMBL" id="CP136422">
    <property type="protein sequence ID" value="WPX75873.1"/>
    <property type="molecule type" value="Genomic_DNA"/>
</dbReference>
<feature type="chain" id="PRO_5045388061" description="Raffinose/stachyose/melibiose transport system substrate-binding protein" evidence="2">
    <location>
        <begin position="24"/>
        <end position="439"/>
    </location>
</feature>
<feature type="compositionally biased region" description="Basic and acidic residues" evidence="1">
    <location>
        <begin position="28"/>
        <end position="55"/>
    </location>
</feature>
<dbReference type="Proteomes" id="UP001325248">
    <property type="component" value="Chromosome"/>
</dbReference>
<evidence type="ECO:0000313" key="3">
    <source>
        <dbReference type="EMBL" id="WPX75873.1"/>
    </source>
</evidence>
<feature type="region of interest" description="Disordered" evidence="1">
    <location>
        <begin position="27"/>
        <end position="55"/>
    </location>
</feature>
<evidence type="ECO:0008006" key="5">
    <source>
        <dbReference type="Google" id="ProtNLM"/>
    </source>
</evidence>
<evidence type="ECO:0000256" key="2">
    <source>
        <dbReference type="SAM" id="SignalP"/>
    </source>
</evidence>